<dbReference type="EMBL" id="CP035033">
    <property type="protein sequence ID" value="QAB16471.1"/>
    <property type="molecule type" value="Genomic_DNA"/>
</dbReference>
<evidence type="ECO:0000313" key="1">
    <source>
        <dbReference type="EMBL" id="QAB16471.1"/>
    </source>
</evidence>
<sequence>MKLLLILPVLFAVTACEKVSNTAKNIQSDWIGLDRKIEIYSCYTGKVLKTYKGSVRLNPDDKIGGATSFLVDGKKLHTNMCYVVTEIGIKEESSVESAP</sequence>
<dbReference type="PROSITE" id="PS51257">
    <property type="entry name" value="PROKAR_LIPOPROTEIN"/>
    <property type="match status" value="1"/>
</dbReference>
<evidence type="ECO:0000313" key="2">
    <source>
        <dbReference type="Proteomes" id="UP000285478"/>
    </source>
</evidence>
<dbReference type="KEGG" id="htr:EPV75_07475"/>
<dbReference type="Proteomes" id="UP000285478">
    <property type="component" value="Chromosome"/>
</dbReference>
<name>A0A410H6C4_9GAMM</name>
<proteinExistence type="predicted"/>
<reference evidence="1 2" key="1">
    <citation type="journal article" date="2018" name="Environ. Microbiol.">
        <title>Genomes of ubiquitous marine and hypersaline Hydrogenovibrio, Thiomicrorhabdus and Thiomicrospira spp. encode a diversity of mechanisms to sustain chemolithoautotrophy in heterogeneous environments.</title>
        <authorList>
            <person name="Scott K.M."/>
            <person name="Williams J."/>
            <person name="Porter C.M.B."/>
            <person name="Russel S."/>
            <person name="Harmer T.L."/>
            <person name="Paul J.H."/>
            <person name="Antonen K.M."/>
            <person name="Bridges M.K."/>
            <person name="Camper G.J."/>
            <person name="Campla C.K."/>
            <person name="Casella L.G."/>
            <person name="Chase E."/>
            <person name="Conrad J.W."/>
            <person name="Cruz M.C."/>
            <person name="Dunlap D.S."/>
            <person name="Duran L."/>
            <person name="Fahsbender E.M."/>
            <person name="Goldsmith D.B."/>
            <person name="Keeley R.F."/>
            <person name="Kondoff M.R."/>
            <person name="Kussy B.I."/>
            <person name="Lane M.K."/>
            <person name="Lawler S."/>
            <person name="Leigh B.A."/>
            <person name="Lewis C."/>
            <person name="Lostal L.M."/>
            <person name="Marking D."/>
            <person name="Mancera P.A."/>
            <person name="McClenthan E.C."/>
            <person name="McIntyre E.A."/>
            <person name="Mine J.A."/>
            <person name="Modi S."/>
            <person name="Moore B.D."/>
            <person name="Morgan W.A."/>
            <person name="Nelson K.M."/>
            <person name="Nguyen K.N."/>
            <person name="Ogburn N."/>
            <person name="Parrino D.G."/>
            <person name="Pedapudi A.D."/>
            <person name="Pelham R.P."/>
            <person name="Preece A.M."/>
            <person name="Rampersad E.A."/>
            <person name="Richardson J.C."/>
            <person name="Rodgers C.M."/>
            <person name="Schaffer B.L."/>
            <person name="Sheridan N.E."/>
            <person name="Solone M.R."/>
            <person name="Staley Z.R."/>
            <person name="Tabuchi M."/>
            <person name="Waide R.J."/>
            <person name="Wanjugi P.W."/>
            <person name="Young S."/>
            <person name="Clum A."/>
            <person name="Daum C."/>
            <person name="Huntemann M."/>
            <person name="Ivanova N."/>
            <person name="Kyrpides N."/>
            <person name="Mikhailova N."/>
            <person name="Palaniappan K."/>
            <person name="Pillay M."/>
            <person name="Reddy T.B.K."/>
            <person name="Shapiro N."/>
            <person name="Stamatis D."/>
            <person name="Varghese N."/>
            <person name="Woyke T."/>
            <person name="Boden R."/>
            <person name="Freyermuth S.K."/>
            <person name="Kerfeld C.A."/>
        </authorList>
    </citation>
    <scope>NUCLEOTIDE SEQUENCE [LARGE SCALE GENOMIC DNA]</scope>
    <source>
        <strain evidence="1 2">JR-2</strain>
    </source>
</reference>
<keyword evidence="2" id="KW-1185">Reference proteome</keyword>
<protein>
    <recommendedName>
        <fullName evidence="3">DUF5052 family protein</fullName>
    </recommendedName>
</protein>
<gene>
    <name evidence="1" type="ORF">EPV75_07475</name>
</gene>
<dbReference type="AlphaFoldDB" id="A0A410H6C4"/>
<evidence type="ECO:0008006" key="3">
    <source>
        <dbReference type="Google" id="ProtNLM"/>
    </source>
</evidence>
<organism evidence="1 2">
    <name type="scientific">Hydrogenovibrio thermophilus</name>
    <dbReference type="NCBI Taxonomy" id="265883"/>
    <lineage>
        <taxon>Bacteria</taxon>
        <taxon>Pseudomonadati</taxon>
        <taxon>Pseudomonadota</taxon>
        <taxon>Gammaproteobacteria</taxon>
        <taxon>Thiotrichales</taxon>
        <taxon>Piscirickettsiaceae</taxon>
        <taxon>Hydrogenovibrio</taxon>
    </lineage>
</organism>
<accession>A0A410H6C4</accession>